<comment type="similarity">
    <text evidence="1 4">Belongs to the aldehyde dehydrogenase family.</text>
</comment>
<dbReference type="FunFam" id="3.40.605.10:FF:000007">
    <property type="entry name" value="NAD/NADP-dependent betaine aldehyde dehydrogenase"/>
    <property type="match status" value="1"/>
</dbReference>
<dbReference type="Proteomes" id="UP000598997">
    <property type="component" value="Unassembled WGS sequence"/>
</dbReference>
<organism evidence="6 7">
    <name type="scientific">Croceicoccus pelagius</name>
    <dbReference type="NCBI Taxonomy" id="1703341"/>
    <lineage>
        <taxon>Bacteria</taxon>
        <taxon>Pseudomonadati</taxon>
        <taxon>Pseudomonadota</taxon>
        <taxon>Alphaproteobacteria</taxon>
        <taxon>Sphingomonadales</taxon>
        <taxon>Erythrobacteraceae</taxon>
        <taxon>Croceicoccus</taxon>
    </lineage>
</organism>
<dbReference type="Gene3D" id="3.40.309.10">
    <property type="entry name" value="Aldehyde Dehydrogenase, Chain A, domain 2"/>
    <property type="match status" value="1"/>
</dbReference>
<dbReference type="Pfam" id="PF00171">
    <property type="entry name" value="Aldedh"/>
    <property type="match status" value="1"/>
</dbReference>
<accession>A0A916YBZ5</accession>
<dbReference type="InterPro" id="IPR016161">
    <property type="entry name" value="Ald_DH/histidinol_DH"/>
</dbReference>
<feature type="active site" evidence="3">
    <location>
        <position position="268"/>
    </location>
</feature>
<keyword evidence="7" id="KW-1185">Reference proteome</keyword>
<evidence type="ECO:0000256" key="3">
    <source>
        <dbReference type="PROSITE-ProRule" id="PRU10007"/>
    </source>
</evidence>
<keyword evidence="2 4" id="KW-0560">Oxidoreductase</keyword>
<evidence type="ECO:0000256" key="2">
    <source>
        <dbReference type="ARBA" id="ARBA00023002"/>
    </source>
</evidence>
<dbReference type="Gene3D" id="3.40.605.10">
    <property type="entry name" value="Aldehyde Dehydrogenase, Chain A, domain 1"/>
    <property type="match status" value="1"/>
</dbReference>
<proteinExistence type="inferred from homology"/>
<dbReference type="RefSeq" id="WP_066763268.1">
    <property type="nucleotide sequence ID" value="NZ_BMIO01000003.1"/>
</dbReference>
<protein>
    <submittedName>
        <fullName evidence="6">Aldehyde dehydrogenase</fullName>
    </submittedName>
</protein>
<evidence type="ECO:0000313" key="6">
    <source>
        <dbReference type="EMBL" id="GGD39365.1"/>
    </source>
</evidence>
<evidence type="ECO:0000259" key="5">
    <source>
        <dbReference type="Pfam" id="PF00171"/>
    </source>
</evidence>
<dbReference type="AlphaFoldDB" id="A0A916YBZ5"/>
<dbReference type="InterPro" id="IPR016163">
    <property type="entry name" value="Ald_DH_C"/>
</dbReference>
<gene>
    <name evidence="6" type="ORF">GCM10010989_11830</name>
</gene>
<dbReference type="SUPFAM" id="SSF53720">
    <property type="entry name" value="ALDH-like"/>
    <property type="match status" value="1"/>
</dbReference>
<feature type="domain" description="Aldehyde dehydrogenase" evidence="5">
    <location>
        <begin position="26"/>
        <end position="491"/>
    </location>
</feature>
<dbReference type="InterPro" id="IPR015590">
    <property type="entry name" value="Aldehyde_DH_dom"/>
</dbReference>
<reference evidence="6 7" key="1">
    <citation type="journal article" date="2014" name="Int. J. Syst. Evol. Microbiol.">
        <title>Complete genome sequence of Corynebacterium casei LMG S-19264T (=DSM 44701T), isolated from a smear-ripened cheese.</title>
        <authorList>
            <consortium name="US DOE Joint Genome Institute (JGI-PGF)"/>
            <person name="Walter F."/>
            <person name="Albersmeier A."/>
            <person name="Kalinowski J."/>
            <person name="Ruckert C."/>
        </authorList>
    </citation>
    <scope>NUCLEOTIDE SEQUENCE [LARGE SCALE GENOMIC DNA]</scope>
    <source>
        <strain evidence="6 7">CGMCC 1.15358</strain>
    </source>
</reference>
<sequence length="501" mass="53005">MALHDPSTPVSEFIAGKHGIFIDGEWRDGEGGETFDVHDPATGTTIAKVARGTAADIDRAVAAARRAFEERRWHGLPPEKRADVLWNLARIFEREARTLAEIDVADNGMPIAFAEWMVGSTIAQLKYYAGMITKVTGRNVSPALASDQLRMHAYTSVEPVGVAGIIIPWNGPIGTLIIKLAPALAAGCSLVVKPAELTPLSALYAADLMNEAGIPPGVVNIVPGFGHDAGQALVDHPDVDKVSFTGSTATGKKIVQSAAGNLKRVTLELGGKSPVVVFDDADPEIAIPGAAMGIFANTGQVCFAGSRLFVQKKSYDKVVAGISDFAKGLTIGKGMDPATQIGPLISAGQRDKVAGYLETGVSEGAEIVTGGAAHGNHGYFVQPTVFANVDASMRIVREEIFGPVLVATPVEDMDDIVRMANDTRYGLGAGIFTTSVNKAHLVAERLRAGNVWINGYGMMHPAMPFGGYGESGWGRENGTEGISAYQETKSVFVYLNENDRT</sequence>
<comment type="caution">
    <text evidence="6">The sequence shown here is derived from an EMBL/GenBank/DDBJ whole genome shotgun (WGS) entry which is preliminary data.</text>
</comment>
<dbReference type="EMBL" id="BMIO01000003">
    <property type="protein sequence ID" value="GGD39365.1"/>
    <property type="molecule type" value="Genomic_DNA"/>
</dbReference>
<evidence type="ECO:0000313" key="7">
    <source>
        <dbReference type="Proteomes" id="UP000598997"/>
    </source>
</evidence>
<dbReference type="InterPro" id="IPR029510">
    <property type="entry name" value="Ald_DH_CS_GLU"/>
</dbReference>
<evidence type="ECO:0000256" key="4">
    <source>
        <dbReference type="RuleBase" id="RU003345"/>
    </source>
</evidence>
<dbReference type="PANTHER" id="PTHR11699">
    <property type="entry name" value="ALDEHYDE DEHYDROGENASE-RELATED"/>
    <property type="match status" value="1"/>
</dbReference>
<name>A0A916YBZ5_9SPHN</name>
<dbReference type="OrthoDB" id="9761688at2"/>
<dbReference type="FunFam" id="3.40.309.10:FF:000012">
    <property type="entry name" value="Betaine aldehyde dehydrogenase"/>
    <property type="match status" value="1"/>
</dbReference>
<evidence type="ECO:0000256" key="1">
    <source>
        <dbReference type="ARBA" id="ARBA00009986"/>
    </source>
</evidence>
<dbReference type="PROSITE" id="PS00687">
    <property type="entry name" value="ALDEHYDE_DEHYDR_GLU"/>
    <property type="match status" value="1"/>
</dbReference>
<dbReference type="GO" id="GO:0016620">
    <property type="term" value="F:oxidoreductase activity, acting on the aldehyde or oxo group of donors, NAD or NADP as acceptor"/>
    <property type="evidence" value="ECO:0007669"/>
    <property type="project" value="InterPro"/>
</dbReference>
<dbReference type="InterPro" id="IPR016162">
    <property type="entry name" value="Ald_DH_N"/>
</dbReference>